<reference evidence="4" key="1">
    <citation type="submission" date="2021-03" db="EMBL/GenBank/DDBJ databases">
        <title>Chromosome level genome of the anhydrobiotic midge Polypedilum vanderplanki.</title>
        <authorList>
            <person name="Yoshida Y."/>
            <person name="Kikawada T."/>
            <person name="Gusev O."/>
        </authorList>
    </citation>
    <scope>NUCLEOTIDE SEQUENCE</scope>
    <source>
        <strain evidence="4">NIAS01</strain>
        <tissue evidence="4">Whole body or cell culture</tissue>
    </source>
</reference>
<feature type="compositionally biased region" description="Polar residues" evidence="1">
    <location>
        <begin position="294"/>
        <end position="316"/>
    </location>
</feature>
<protein>
    <recommendedName>
        <fullName evidence="3">SUEL-type lectin domain-containing protein</fullName>
    </recommendedName>
</protein>
<feature type="compositionally biased region" description="Low complexity" evidence="1">
    <location>
        <begin position="551"/>
        <end position="577"/>
    </location>
</feature>
<feature type="domain" description="SUEL-type lectin" evidence="3">
    <location>
        <begin position="20"/>
        <end position="134"/>
    </location>
</feature>
<dbReference type="Gene3D" id="2.60.120.740">
    <property type="match status" value="2"/>
</dbReference>
<gene>
    <name evidence="4" type="ORF">PVAND_009465</name>
</gene>
<evidence type="ECO:0000313" key="5">
    <source>
        <dbReference type="Proteomes" id="UP001107558"/>
    </source>
</evidence>
<dbReference type="Proteomes" id="UP001107558">
    <property type="component" value="Chromosome 1"/>
</dbReference>
<dbReference type="OrthoDB" id="5970528at2759"/>
<feature type="compositionally biased region" description="Basic and acidic residues" evidence="1">
    <location>
        <begin position="320"/>
        <end position="332"/>
    </location>
</feature>
<feature type="compositionally biased region" description="Low complexity" evidence="1">
    <location>
        <begin position="698"/>
        <end position="721"/>
    </location>
</feature>
<feature type="transmembrane region" description="Helical" evidence="2">
    <location>
        <begin position="436"/>
        <end position="461"/>
    </location>
</feature>
<proteinExistence type="predicted"/>
<accession>A0A9J6CCN7</accession>
<feature type="compositionally biased region" description="Polar residues" evidence="1">
    <location>
        <begin position="515"/>
        <end position="534"/>
    </location>
</feature>
<keyword evidence="5" id="KW-1185">Reference proteome</keyword>
<feature type="compositionally biased region" description="Polar residues" evidence="1">
    <location>
        <begin position="481"/>
        <end position="495"/>
    </location>
</feature>
<feature type="domain" description="SUEL-type lectin" evidence="3">
    <location>
        <begin position="143"/>
        <end position="234"/>
    </location>
</feature>
<dbReference type="CDD" id="cd22829">
    <property type="entry name" value="Gal_Rha_Lectin_EVA1_EVA1C_rpt2"/>
    <property type="match status" value="1"/>
</dbReference>
<comment type="caution">
    <text evidence="4">The sequence shown here is derived from an EMBL/GenBank/DDBJ whole genome shotgun (WGS) entry which is preliminary data.</text>
</comment>
<evidence type="ECO:0000256" key="2">
    <source>
        <dbReference type="SAM" id="Phobius"/>
    </source>
</evidence>
<evidence type="ECO:0000256" key="1">
    <source>
        <dbReference type="SAM" id="MobiDB-lite"/>
    </source>
</evidence>
<feature type="region of interest" description="Disordered" evidence="1">
    <location>
        <begin position="515"/>
        <end position="577"/>
    </location>
</feature>
<feature type="region of interest" description="Disordered" evidence="1">
    <location>
        <begin position="275"/>
        <end position="359"/>
    </location>
</feature>
<dbReference type="CDD" id="cd22828">
    <property type="entry name" value="Gal_Rha_Lectin_EVA1_EVA1C_rpt1"/>
    <property type="match status" value="1"/>
</dbReference>
<name>A0A9J6CCN7_POLVA</name>
<evidence type="ECO:0000313" key="4">
    <source>
        <dbReference type="EMBL" id="KAG5679929.1"/>
    </source>
</evidence>
<dbReference type="InterPro" id="IPR043159">
    <property type="entry name" value="Lectin_gal-bd_sf"/>
</dbReference>
<feature type="region of interest" description="Disordered" evidence="1">
    <location>
        <begin position="467"/>
        <end position="495"/>
    </location>
</feature>
<dbReference type="PROSITE" id="PS50228">
    <property type="entry name" value="SUEL_LECTIN"/>
    <property type="match status" value="2"/>
</dbReference>
<organism evidence="4 5">
    <name type="scientific">Polypedilum vanderplanki</name>
    <name type="common">Sleeping chironomid midge</name>
    <dbReference type="NCBI Taxonomy" id="319348"/>
    <lineage>
        <taxon>Eukaryota</taxon>
        <taxon>Metazoa</taxon>
        <taxon>Ecdysozoa</taxon>
        <taxon>Arthropoda</taxon>
        <taxon>Hexapoda</taxon>
        <taxon>Insecta</taxon>
        <taxon>Pterygota</taxon>
        <taxon>Neoptera</taxon>
        <taxon>Endopterygota</taxon>
        <taxon>Diptera</taxon>
        <taxon>Nematocera</taxon>
        <taxon>Chironomoidea</taxon>
        <taxon>Chironomidae</taxon>
        <taxon>Chironominae</taxon>
        <taxon>Polypedilum</taxon>
        <taxon>Polypedilum</taxon>
    </lineage>
</organism>
<keyword evidence="2" id="KW-1133">Transmembrane helix</keyword>
<dbReference type="InterPro" id="IPR000922">
    <property type="entry name" value="Lectin_gal-bd_dom"/>
</dbReference>
<dbReference type="GO" id="GO:0030246">
    <property type="term" value="F:carbohydrate binding"/>
    <property type="evidence" value="ECO:0007669"/>
    <property type="project" value="InterPro"/>
</dbReference>
<dbReference type="Pfam" id="PF02140">
    <property type="entry name" value="SUEL_Lectin"/>
    <property type="match status" value="2"/>
</dbReference>
<dbReference type="AlphaFoldDB" id="A0A9J6CCN7"/>
<dbReference type="PANTHER" id="PTHR46780">
    <property type="entry name" value="PROTEIN EVA-1"/>
    <property type="match status" value="1"/>
</dbReference>
<sequence>MNNTLISLLSGTLRTYQRAGCDHEYLQLSCPRGTTISIEFVQYGKYGENGAGLCPDTTENTQNDANVITSGTEIEIKTPEKCLWPQAQQYSLLQIVVEACQKKRRCRFLSSPKTFGGDPCPGHRKFIEVAYKCRPSEFRSKVACENDIMAFECNPYSRIAVNAASFGRTEYESLQCPQQPGVKEENCLASYATETVMQYCHGRRRCNITADQKTFGKPCQPDSRMYLKVIYTCLPRRLLIDRFDSTPEPDEPLPFDQDNELEQEEELYDEDQFYKESDISPGPAPKLQGDISKKPQQQQRPDSTPTYPSISSSLSPPQHAKGDDSPLEDRFRHYTGNRNKKIATPHKPNNSNGKTRPKCLNNAINQQAKMGNRNIRNMTKVNNDNVMIDECGNNVTREKTNNNSNSDDDIEEKIVVDFVDEWMHTFAFLSQNQERLYLLLIISVSSGVLLCLLIVVARWIFIRRKPSKDDNSEQGKVPGQFKSSNTGETTITNGFSADDISEIDADIDLTTPLPMSTANSGSITRNDNFNTYTPSPSPYGNLGPSNLSHTSSTLLMPQSSVSSSSGTTTGPPSLLSGSINPALIMPSSSHSASTMTTGFVNMPSLGLSGTLPRAHPVVSMGGLSLIPTQQPSYISGSILGHPTLRRQSSHDMEQQQAGMARILSSPTSTAAQPTPFPSTFTMRPLSITAPLTITTTTAAATTTTNDSTPTSSVTTTSANASNDVGVGENRTYCF</sequence>
<keyword evidence="2" id="KW-0472">Membrane</keyword>
<dbReference type="EMBL" id="JADBJN010000001">
    <property type="protein sequence ID" value="KAG5679929.1"/>
    <property type="molecule type" value="Genomic_DNA"/>
</dbReference>
<keyword evidence="2" id="KW-0812">Transmembrane</keyword>
<feature type="region of interest" description="Disordered" evidence="1">
    <location>
        <begin position="698"/>
        <end position="734"/>
    </location>
</feature>
<evidence type="ECO:0000259" key="3">
    <source>
        <dbReference type="PROSITE" id="PS50228"/>
    </source>
</evidence>
<feature type="compositionally biased region" description="Basic residues" evidence="1">
    <location>
        <begin position="333"/>
        <end position="344"/>
    </location>
</feature>